<dbReference type="InterPro" id="IPR036236">
    <property type="entry name" value="Znf_C2H2_sf"/>
</dbReference>
<evidence type="ECO:0000256" key="2">
    <source>
        <dbReference type="ARBA" id="ARBA00022771"/>
    </source>
</evidence>
<sequence>MVHGTYNRLKPTVVPQRAETKGPRQDFQDQLGKKPELYICPVCRYPFTAQSRMLFCVHYKQCAKDDKPFTCLSCDREFNAFSHLRKHMKSKHKQQW</sequence>
<name>A0A4U5MLT6_STECR</name>
<comment type="caution">
    <text evidence="7">The sequence shown here is derived from an EMBL/GenBank/DDBJ whole genome shotgun (WGS) entry which is preliminary data.</text>
</comment>
<evidence type="ECO:0000256" key="4">
    <source>
        <dbReference type="PROSITE-ProRule" id="PRU00042"/>
    </source>
</evidence>
<evidence type="ECO:0000313" key="7">
    <source>
        <dbReference type="EMBL" id="TKR70414.1"/>
    </source>
</evidence>
<organism evidence="7 8">
    <name type="scientific">Steinernema carpocapsae</name>
    <name type="common">Entomopathogenic nematode</name>
    <dbReference type="NCBI Taxonomy" id="34508"/>
    <lineage>
        <taxon>Eukaryota</taxon>
        <taxon>Metazoa</taxon>
        <taxon>Ecdysozoa</taxon>
        <taxon>Nematoda</taxon>
        <taxon>Chromadorea</taxon>
        <taxon>Rhabditida</taxon>
        <taxon>Tylenchina</taxon>
        <taxon>Panagrolaimomorpha</taxon>
        <taxon>Strongyloidoidea</taxon>
        <taxon>Steinernematidae</taxon>
        <taxon>Steinernema</taxon>
    </lineage>
</organism>
<dbReference type="PROSITE" id="PS00028">
    <property type="entry name" value="ZINC_FINGER_C2H2_1"/>
    <property type="match status" value="1"/>
</dbReference>
<proteinExistence type="predicted"/>
<dbReference type="GO" id="GO:0000122">
    <property type="term" value="P:negative regulation of transcription by RNA polymerase II"/>
    <property type="evidence" value="ECO:0007669"/>
    <property type="project" value="UniProtKB-ARBA"/>
</dbReference>
<gene>
    <name evidence="7" type="ORF">L596_022446</name>
</gene>
<keyword evidence="3" id="KW-0862">Zinc</keyword>
<dbReference type="Proteomes" id="UP000298663">
    <property type="component" value="Unassembled WGS sequence"/>
</dbReference>
<evidence type="ECO:0000256" key="3">
    <source>
        <dbReference type="ARBA" id="ARBA00022833"/>
    </source>
</evidence>
<dbReference type="FunFam" id="3.30.160.60:FF:000446">
    <property type="entry name" value="Zinc finger protein"/>
    <property type="match status" value="1"/>
</dbReference>
<keyword evidence="8" id="KW-1185">Reference proteome</keyword>
<dbReference type="GO" id="GO:0008270">
    <property type="term" value="F:zinc ion binding"/>
    <property type="evidence" value="ECO:0007669"/>
    <property type="project" value="UniProtKB-KW"/>
</dbReference>
<evidence type="ECO:0000256" key="1">
    <source>
        <dbReference type="ARBA" id="ARBA00022723"/>
    </source>
</evidence>
<evidence type="ECO:0000259" key="6">
    <source>
        <dbReference type="PROSITE" id="PS50157"/>
    </source>
</evidence>
<dbReference type="EMBL" id="AZBU02000007">
    <property type="protein sequence ID" value="TKR70414.1"/>
    <property type="molecule type" value="Genomic_DNA"/>
</dbReference>
<reference evidence="7 8" key="2">
    <citation type="journal article" date="2019" name="G3 (Bethesda)">
        <title>Hybrid Assembly of the Genome of the Entomopathogenic Nematode Steinernema carpocapsae Identifies the X-Chromosome.</title>
        <authorList>
            <person name="Serra L."/>
            <person name="Macchietto M."/>
            <person name="Macias-Munoz A."/>
            <person name="McGill C.J."/>
            <person name="Rodriguez I.M."/>
            <person name="Rodriguez B."/>
            <person name="Murad R."/>
            <person name="Mortazavi A."/>
        </authorList>
    </citation>
    <scope>NUCLEOTIDE SEQUENCE [LARGE SCALE GENOMIC DNA]</scope>
    <source>
        <strain evidence="7 8">ALL</strain>
    </source>
</reference>
<dbReference type="PROSITE" id="PS50157">
    <property type="entry name" value="ZINC_FINGER_C2H2_2"/>
    <property type="match status" value="1"/>
</dbReference>
<keyword evidence="2 4" id="KW-0863">Zinc-finger</keyword>
<dbReference type="AlphaFoldDB" id="A0A4U5MLT6"/>
<feature type="region of interest" description="Disordered" evidence="5">
    <location>
        <begin position="1"/>
        <end position="28"/>
    </location>
</feature>
<protein>
    <recommendedName>
        <fullName evidence="6">C2H2-type domain-containing protein</fullName>
    </recommendedName>
</protein>
<feature type="compositionally biased region" description="Basic and acidic residues" evidence="5">
    <location>
        <begin position="18"/>
        <end position="28"/>
    </location>
</feature>
<dbReference type="InterPro" id="IPR013087">
    <property type="entry name" value="Znf_C2H2_type"/>
</dbReference>
<accession>A0A4U5MLT6</accession>
<feature type="domain" description="C2H2-type" evidence="6">
    <location>
        <begin position="69"/>
        <end position="96"/>
    </location>
</feature>
<dbReference type="OrthoDB" id="654211at2759"/>
<evidence type="ECO:0000256" key="5">
    <source>
        <dbReference type="SAM" id="MobiDB-lite"/>
    </source>
</evidence>
<dbReference type="GO" id="GO:0005634">
    <property type="term" value="C:nucleus"/>
    <property type="evidence" value="ECO:0007669"/>
    <property type="project" value="UniProtKB-ARBA"/>
</dbReference>
<dbReference type="SUPFAM" id="SSF57667">
    <property type="entry name" value="beta-beta-alpha zinc fingers"/>
    <property type="match status" value="1"/>
</dbReference>
<dbReference type="Gene3D" id="3.30.160.60">
    <property type="entry name" value="Classic Zinc Finger"/>
    <property type="match status" value="1"/>
</dbReference>
<reference evidence="7 8" key="1">
    <citation type="journal article" date="2015" name="Genome Biol.">
        <title>Comparative genomics of Steinernema reveals deeply conserved gene regulatory networks.</title>
        <authorList>
            <person name="Dillman A.R."/>
            <person name="Macchietto M."/>
            <person name="Porter C.F."/>
            <person name="Rogers A."/>
            <person name="Williams B."/>
            <person name="Antoshechkin I."/>
            <person name="Lee M.M."/>
            <person name="Goodwin Z."/>
            <person name="Lu X."/>
            <person name="Lewis E.E."/>
            <person name="Goodrich-Blair H."/>
            <person name="Stock S.P."/>
            <person name="Adams B.J."/>
            <person name="Sternberg P.W."/>
            <person name="Mortazavi A."/>
        </authorList>
    </citation>
    <scope>NUCLEOTIDE SEQUENCE [LARGE SCALE GENOMIC DNA]</scope>
    <source>
        <strain evidence="7 8">ALL</strain>
    </source>
</reference>
<evidence type="ECO:0000313" key="8">
    <source>
        <dbReference type="Proteomes" id="UP000298663"/>
    </source>
</evidence>
<keyword evidence="1" id="KW-0479">Metal-binding</keyword>